<name>A0ABY3SSH6_9BACL</name>
<protein>
    <recommendedName>
        <fullName evidence="3">Beta-ketoacyl synthase N-terminal domain-containing protein</fullName>
    </recommendedName>
</protein>
<dbReference type="SUPFAM" id="SSF53901">
    <property type="entry name" value="Thiolase-like"/>
    <property type="match status" value="1"/>
</dbReference>
<accession>A0ABY3SSH6</accession>
<dbReference type="InterPro" id="IPR016039">
    <property type="entry name" value="Thiolase-like"/>
</dbReference>
<sequence length="141" mass="15536">MERKPHLSDQASGMVNNVVITGTGIISPIGYNSVEFTESLKSGKSGIDCWQSPAGSAAPVRIGAQIRDFSFDKLIKQSPLELANKARLCARRSPFSVQCSVLAVLEAWEQAELHTHPIADERKGDRCFREQSFPELCILTF</sequence>
<evidence type="ECO:0000313" key="1">
    <source>
        <dbReference type="EMBL" id="UJF36530.1"/>
    </source>
</evidence>
<dbReference type="RefSeq" id="WP_235123080.1">
    <property type="nucleotide sequence ID" value="NZ_CP090978.1"/>
</dbReference>
<proteinExistence type="predicted"/>
<dbReference type="EMBL" id="CP090978">
    <property type="protein sequence ID" value="UJF36530.1"/>
    <property type="molecule type" value="Genomic_DNA"/>
</dbReference>
<reference evidence="1 2" key="1">
    <citation type="journal article" date="2024" name="Int. J. Syst. Evol. Microbiol.">
        <title>Paenibacillus hexagrammi sp. nov., a novel bacterium isolated from the gut content of Hexagrammos agrammus.</title>
        <authorList>
            <person name="Jung H.K."/>
            <person name="Kim D.G."/>
            <person name="Zin H."/>
            <person name="Park J."/>
            <person name="Jung H."/>
            <person name="Kim Y.O."/>
            <person name="Kong H.J."/>
            <person name="Kim J.W."/>
            <person name="Kim Y.S."/>
        </authorList>
    </citation>
    <scope>NUCLEOTIDE SEQUENCE [LARGE SCALE GENOMIC DNA]</scope>
    <source>
        <strain evidence="1 2">YPD9-1</strain>
    </source>
</reference>
<dbReference type="Gene3D" id="3.40.47.10">
    <property type="match status" value="1"/>
</dbReference>
<evidence type="ECO:0008006" key="3">
    <source>
        <dbReference type="Google" id="ProtNLM"/>
    </source>
</evidence>
<keyword evidence="2" id="KW-1185">Reference proteome</keyword>
<gene>
    <name evidence="1" type="ORF">L0M14_06320</name>
</gene>
<dbReference type="Proteomes" id="UP001649230">
    <property type="component" value="Chromosome"/>
</dbReference>
<evidence type="ECO:0000313" key="2">
    <source>
        <dbReference type="Proteomes" id="UP001649230"/>
    </source>
</evidence>
<organism evidence="1 2">
    <name type="scientific">Paenibacillus hexagrammi</name>
    <dbReference type="NCBI Taxonomy" id="2908839"/>
    <lineage>
        <taxon>Bacteria</taxon>
        <taxon>Bacillati</taxon>
        <taxon>Bacillota</taxon>
        <taxon>Bacilli</taxon>
        <taxon>Bacillales</taxon>
        <taxon>Paenibacillaceae</taxon>
        <taxon>Paenibacillus</taxon>
    </lineage>
</organism>